<gene>
    <name evidence="2" type="ORF">FGL98_14905</name>
</gene>
<accession>A0A563DZ30</accession>
<dbReference type="RefSeq" id="WP_146317823.1">
    <property type="nucleotide sequence ID" value="NZ_VCQV01000021.1"/>
</dbReference>
<keyword evidence="3" id="KW-1185">Reference proteome</keyword>
<comment type="caution">
    <text evidence="2">The sequence shown here is derived from an EMBL/GenBank/DDBJ whole genome shotgun (WGS) entry which is preliminary data.</text>
</comment>
<proteinExistence type="predicted"/>
<sequence>MNGIDATHTLLVSGHLHVPKLNNNEMTVGTFTGGGLFGASIARGADKGTEVSTGEYSFDVAEYDTTCALSTLRRFTFRNIVQGHPSLDSAVVLNGSHIVEPAPDRTCGGSTAPEVTQRHDPGVIGTPSSD</sequence>
<reference evidence="2 3" key="1">
    <citation type="submission" date="2019-05" db="EMBL/GenBank/DDBJ databases">
        <authorList>
            <person name="Lee S.D."/>
        </authorList>
    </citation>
    <scope>NUCLEOTIDE SEQUENCE [LARGE SCALE GENOMIC DNA]</scope>
    <source>
        <strain evidence="2 3">C5-26</strain>
    </source>
</reference>
<evidence type="ECO:0000313" key="2">
    <source>
        <dbReference type="EMBL" id="TWP35213.1"/>
    </source>
</evidence>
<organism evidence="2 3">
    <name type="scientific">Leekyejoonella antrihumi</name>
    <dbReference type="NCBI Taxonomy" id="1660198"/>
    <lineage>
        <taxon>Bacteria</taxon>
        <taxon>Bacillati</taxon>
        <taxon>Actinomycetota</taxon>
        <taxon>Actinomycetes</taxon>
        <taxon>Micrococcales</taxon>
        <taxon>Dermacoccaceae</taxon>
        <taxon>Leekyejoonella</taxon>
    </lineage>
</organism>
<reference evidence="2 3" key="2">
    <citation type="submission" date="2019-08" db="EMBL/GenBank/DDBJ databases">
        <title>Jejuicoccus antrihumi gen. nov., sp. nov., a new member of the family Dermacoccaceae isolated from a cave.</title>
        <authorList>
            <person name="Schumann P."/>
            <person name="Kim I.S."/>
        </authorList>
    </citation>
    <scope>NUCLEOTIDE SEQUENCE [LARGE SCALE GENOMIC DNA]</scope>
    <source>
        <strain evidence="2 3">C5-26</strain>
    </source>
</reference>
<evidence type="ECO:0000313" key="3">
    <source>
        <dbReference type="Proteomes" id="UP000320244"/>
    </source>
</evidence>
<evidence type="ECO:0000256" key="1">
    <source>
        <dbReference type="SAM" id="MobiDB-lite"/>
    </source>
</evidence>
<dbReference type="EMBL" id="VCQV01000021">
    <property type="protein sequence ID" value="TWP35213.1"/>
    <property type="molecule type" value="Genomic_DNA"/>
</dbReference>
<feature type="region of interest" description="Disordered" evidence="1">
    <location>
        <begin position="102"/>
        <end position="130"/>
    </location>
</feature>
<dbReference type="Proteomes" id="UP000320244">
    <property type="component" value="Unassembled WGS sequence"/>
</dbReference>
<protein>
    <submittedName>
        <fullName evidence="2">Uncharacterized protein</fullName>
    </submittedName>
</protein>
<dbReference type="AlphaFoldDB" id="A0A563DZ30"/>
<name>A0A563DZ30_9MICO</name>